<keyword evidence="4" id="KW-0547">Nucleotide-binding</keyword>
<dbReference type="GO" id="GO:0005634">
    <property type="term" value="C:nucleus"/>
    <property type="evidence" value="ECO:0007669"/>
    <property type="project" value="UniProtKB-SubCell"/>
</dbReference>
<evidence type="ECO:0000256" key="12">
    <source>
        <dbReference type="ARBA" id="ARBA00023242"/>
    </source>
</evidence>
<comment type="similarity">
    <text evidence="2">Belongs to the helicase family. RecQ subfamily.</text>
</comment>
<dbReference type="InterPro" id="IPR016187">
    <property type="entry name" value="CTDL_fold"/>
</dbReference>
<dbReference type="Pfam" id="PF09382">
    <property type="entry name" value="RQC"/>
    <property type="match status" value="1"/>
</dbReference>
<feature type="domain" description="RING-type" evidence="18">
    <location>
        <begin position="180"/>
        <end position="219"/>
    </location>
</feature>
<dbReference type="NCBIfam" id="TIGR00614">
    <property type="entry name" value="recQ_fam"/>
    <property type="match status" value="2"/>
</dbReference>
<feature type="domain" description="Helicase C-terminal" evidence="21">
    <location>
        <begin position="708"/>
        <end position="858"/>
    </location>
</feature>
<feature type="region of interest" description="Disordered" evidence="17">
    <location>
        <begin position="1199"/>
        <end position="1237"/>
    </location>
</feature>
<keyword evidence="11" id="KW-0413">Isomerase</keyword>
<dbReference type="InterPro" id="IPR014001">
    <property type="entry name" value="Helicase_ATP-bd"/>
</dbReference>
<dbReference type="GO" id="GO:0006260">
    <property type="term" value="P:DNA replication"/>
    <property type="evidence" value="ECO:0007669"/>
    <property type="project" value="InterPro"/>
</dbReference>
<dbReference type="EC" id="5.6.2.4" evidence="14"/>
<dbReference type="PROSITE" id="PS00518">
    <property type="entry name" value="ZF_RING_1"/>
    <property type="match status" value="1"/>
</dbReference>
<name>A0A813M476_9BILA</name>
<dbReference type="PROSITE" id="PS50967">
    <property type="entry name" value="HRDC"/>
    <property type="match status" value="1"/>
</dbReference>
<dbReference type="Gene3D" id="3.10.100.10">
    <property type="entry name" value="Mannose-Binding Protein A, subunit A"/>
    <property type="match status" value="1"/>
</dbReference>
<dbReference type="GO" id="GO:0003677">
    <property type="term" value="F:DNA binding"/>
    <property type="evidence" value="ECO:0007669"/>
    <property type="project" value="UniProtKB-KW"/>
</dbReference>
<proteinExistence type="inferred from homology"/>
<keyword evidence="10" id="KW-0238">DNA-binding</keyword>
<dbReference type="Gene3D" id="3.40.50.300">
    <property type="entry name" value="P-loop containing nucleotide triphosphate hydrolases"/>
    <property type="match status" value="2"/>
</dbReference>
<comment type="catalytic activity">
    <reaction evidence="13">
        <text>Couples ATP hydrolysis with the unwinding of duplex DNA by translocating in the 3'-5' direction.</text>
        <dbReference type="EC" id="5.6.2.4"/>
    </reaction>
</comment>
<protein>
    <recommendedName>
        <fullName evidence="14">DNA 3'-5' helicase</fullName>
        <ecNumber evidence="14">5.6.2.4</ecNumber>
    </recommendedName>
    <alternativeName>
        <fullName evidence="15">DNA 3'-5' helicase BLM</fullName>
    </alternativeName>
</protein>
<comment type="subcellular location">
    <subcellularLocation>
        <location evidence="1">Nucleus</location>
    </subcellularLocation>
</comment>
<dbReference type="SUPFAM" id="SSF52540">
    <property type="entry name" value="P-loop containing nucleoside triphosphate hydrolases"/>
    <property type="match status" value="2"/>
</dbReference>
<dbReference type="GO" id="GO:0009378">
    <property type="term" value="F:four-way junction helicase activity"/>
    <property type="evidence" value="ECO:0007669"/>
    <property type="project" value="TreeGrafter"/>
</dbReference>
<dbReference type="Gene3D" id="1.10.10.10">
    <property type="entry name" value="Winged helix-like DNA-binding domain superfamily/Winged helix DNA-binding domain"/>
    <property type="match status" value="1"/>
</dbReference>
<dbReference type="PROSITE" id="PS51194">
    <property type="entry name" value="HELICASE_CTER"/>
    <property type="match status" value="1"/>
</dbReference>
<dbReference type="EMBL" id="CAJNOC010000030">
    <property type="protein sequence ID" value="CAF0708215.1"/>
    <property type="molecule type" value="Genomic_DNA"/>
</dbReference>
<dbReference type="InterPro" id="IPR044876">
    <property type="entry name" value="HRDC_dom_sf"/>
</dbReference>
<sequence>MERKFTFKKANLSSNNTTQLKLQPKLALKNNDENFIKSNFPTSNTSALLSTYSSDKPKTPIKESNKKFSELISNLENQDQTKFNAKTNSNTKTINQFFHKPKQTLDSTNLEYDEECEQDFKKQPSKNLLQPKNFPIFQETPKKIPEVIPVIKKIDDTPPKIEAKKETIKEEVLLNDKEFCPVCKFKYTSAGPKRRLIDGCGHGICFSCVTKNIPCKICDNLQKSNKITENDEEDFFNKTGFSYADVECILNSPEKVSKIPETIPDSPVLVCSKKHNETKVDDEEINFKPVKVKSKEFQKSNKEEVDLVILDSPRPMAKINNKIKDNFLDDEDDECLPNINFDTQNTSTQIPTNSKQIFNQPDEVTQLNDEDDDDDLIIEECDFNSKNNLNVVVVKGVNVPNIEYYEKINWLFNDIKDCSSQFRAFDYEHTDDMISTFRISFGLKSFRPQQFEAVNAALLGLNTFILMPTGGGKSLCYQLPAVVSRGVTFVVSPLKSLIIDQVQKLNGLGLSACHMLSDVDSSECDFVYQELVKQEPRFKLIYITPEKLNNSNKLRNVILNLYNRGMISRLVIDEAHCVSQWGHDFRTDYKKMGELRNTLMPNVPCMLLTATATPRVRNDILMQMRLTVSDSSSTSSSSSSSGLNGFKTAFGTAQNKLESKLSNRNYMTGGSSMQKNNQQCVFFMQSFNRENLQYKVEYKTSNSAALGKISELIKSKYANKSGIVYCISRNECEQVSDHLRKNGIKALPYHAGMDDKKRQEIQHKWTNNIDCKVVCATIAFGMGIDKPDVRYVVHLGLPKSLEGYYQESGRAGRDGGVSLCLLFYNNQDRHKWLRLMQHEQKSPNFNPTAYKTHVDNIYRMAQYCDNQTDCRRAQILEYFGEKFDRRKCIESKMRTICDNCELLEANQCKLVDITNEAIIICRGVQQLSYKEDITLLHLSEILKGSMNSKITEKGHQNLEMHSKLAKYKKNDIERIVRKLIFSEYLKEDVKILQHSETVASYIKIGPKCTQLLNNNKNSTKIEFELIGDENKVKKCKVVNSDNDSDADDNDDGKKSKNKLSDSAAINRLLLRCQSDLKRKIKHLCSEKGVKNMSTLFTPKMLSEMLIRLPETKEDLLGITGYTEKIFSSYKGEEFLTIFKHYAGQKKEIQADELKKMEEKQIEKAKARAVQSQACYKNSKTYGLVDDISSIDYNSSNKWLNSKSTSSNETSSKRKNYNNYSKSYPSNKKARTSYGDDADATVSESNCVYAIFEKYECFLYTMNAMYYLSLSNEKIIYQKQDFEFPEKKNFDLDQTLYIGKCLNGSEFWSLKTNSCLPCKSGFINYSELPFACYYARFQGKNFSESKIFCETLGSFLFQPKTKYERSIFIKKSPLSTVYVGSTISSLSEIYKWSDGSPVDGFCTGEPNNFNGSPTLQENSLIINNSECFSDVPGNNIYDLTVCQYD</sequence>
<dbReference type="SMART" id="SM00956">
    <property type="entry name" value="RQC"/>
    <property type="match status" value="1"/>
</dbReference>
<keyword evidence="12" id="KW-0539">Nucleus</keyword>
<dbReference type="Proteomes" id="UP000663879">
    <property type="component" value="Unassembled WGS sequence"/>
</dbReference>
<feature type="compositionally biased region" description="Low complexity" evidence="17">
    <location>
        <begin position="1216"/>
        <end position="1226"/>
    </location>
</feature>
<dbReference type="Pfam" id="PF16124">
    <property type="entry name" value="RecQ_Zn_bind"/>
    <property type="match status" value="1"/>
</dbReference>
<dbReference type="InterPro" id="IPR001650">
    <property type="entry name" value="Helicase_C-like"/>
</dbReference>
<evidence type="ECO:0000256" key="10">
    <source>
        <dbReference type="ARBA" id="ARBA00023125"/>
    </source>
</evidence>
<dbReference type="InterPro" id="IPR011545">
    <property type="entry name" value="DEAD/DEAH_box_helicase_dom"/>
</dbReference>
<keyword evidence="3" id="KW-0479">Metal-binding</keyword>
<dbReference type="SUPFAM" id="SSF56436">
    <property type="entry name" value="C-type lectin-like"/>
    <property type="match status" value="1"/>
</dbReference>
<dbReference type="InterPro" id="IPR032284">
    <property type="entry name" value="RecQ_Zn-bd"/>
</dbReference>
<dbReference type="PROSITE" id="PS00690">
    <property type="entry name" value="DEAH_ATP_HELICASE"/>
    <property type="match status" value="1"/>
</dbReference>
<dbReference type="InterPro" id="IPR004589">
    <property type="entry name" value="DNA_helicase_ATP-dep_RecQ"/>
</dbReference>
<dbReference type="GO" id="GO:0005524">
    <property type="term" value="F:ATP binding"/>
    <property type="evidence" value="ECO:0007669"/>
    <property type="project" value="UniProtKB-KW"/>
</dbReference>
<evidence type="ECO:0000256" key="1">
    <source>
        <dbReference type="ARBA" id="ARBA00004123"/>
    </source>
</evidence>
<gene>
    <name evidence="22" type="ORF">OXX778_LOCUS573</name>
</gene>
<dbReference type="PROSITE" id="PS50089">
    <property type="entry name" value="ZF_RING_2"/>
    <property type="match status" value="1"/>
</dbReference>
<evidence type="ECO:0000259" key="20">
    <source>
        <dbReference type="PROSITE" id="PS51192"/>
    </source>
</evidence>
<evidence type="ECO:0000256" key="16">
    <source>
        <dbReference type="PROSITE-ProRule" id="PRU00175"/>
    </source>
</evidence>
<evidence type="ECO:0000256" key="9">
    <source>
        <dbReference type="ARBA" id="ARBA00022840"/>
    </source>
</evidence>
<dbReference type="InterPro" id="IPR002464">
    <property type="entry name" value="DNA/RNA_helicase_DEAH_CS"/>
</dbReference>
<dbReference type="PANTHER" id="PTHR13710:SF153">
    <property type="entry name" value="RECQ-LIKE DNA HELICASE BLM"/>
    <property type="match status" value="1"/>
</dbReference>
<feature type="domain" description="Helicase ATP-binding" evidence="20">
    <location>
        <begin position="454"/>
        <end position="630"/>
    </location>
</feature>
<dbReference type="InterPro" id="IPR017907">
    <property type="entry name" value="Znf_RING_CS"/>
</dbReference>
<evidence type="ECO:0000256" key="6">
    <source>
        <dbReference type="ARBA" id="ARBA00022801"/>
    </source>
</evidence>
<keyword evidence="8" id="KW-0862">Zinc</keyword>
<evidence type="ECO:0000256" key="13">
    <source>
        <dbReference type="ARBA" id="ARBA00034617"/>
    </source>
</evidence>
<evidence type="ECO:0000313" key="22">
    <source>
        <dbReference type="EMBL" id="CAF0708215.1"/>
    </source>
</evidence>
<feature type="compositionally biased region" description="Low complexity" evidence="17">
    <location>
        <begin position="1199"/>
        <end position="1209"/>
    </location>
</feature>
<dbReference type="CDD" id="cd18794">
    <property type="entry name" value="SF2_C_RecQ"/>
    <property type="match status" value="1"/>
</dbReference>
<organism evidence="22 23">
    <name type="scientific">Brachionus calyciflorus</name>
    <dbReference type="NCBI Taxonomy" id="104777"/>
    <lineage>
        <taxon>Eukaryota</taxon>
        <taxon>Metazoa</taxon>
        <taxon>Spiralia</taxon>
        <taxon>Gnathifera</taxon>
        <taxon>Rotifera</taxon>
        <taxon>Eurotatoria</taxon>
        <taxon>Monogononta</taxon>
        <taxon>Pseudotrocha</taxon>
        <taxon>Ploima</taxon>
        <taxon>Brachionidae</taxon>
        <taxon>Brachionus</taxon>
    </lineage>
</organism>
<dbReference type="GO" id="GO:0043138">
    <property type="term" value="F:3'-5' DNA helicase activity"/>
    <property type="evidence" value="ECO:0007669"/>
    <property type="project" value="UniProtKB-EC"/>
</dbReference>
<evidence type="ECO:0000256" key="8">
    <source>
        <dbReference type="ARBA" id="ARBA00022833"/>
    </source>
</evidence>
<dbReference type="InterPro" id="IPR036388">
    <property type="entry name" value="WH-like_DNA-bd_sf"/>
</dbReference>
<evidence type="ECO:0000256" key="15">
    <source>
        <dbReference type="ARBA" id="ARBA00044542"/>
    </source>
</evidence>
<dbReference type="InterPro" id="IPR016186">
    <property type="entry name" value="C-type_lectin-like/link_sf"/>
</dbReference>
<evidence type="ECO:0000259" key="18">
    <source>
        <dbReference type="PROSITE" id="PS50089"/>
    </source>
</evidence>
<dbReference type="InterPro" id="IPR027417">
    <property type="entry name" value="P-loop_NTPase"/>
</dbReference>
<evidence type="ECO:0000313" key="23">
    <source>
        <dbReference type="Proteomes" id="UP000663879"/>
    </source>
</evidence>
<evidence type="ECO:0000256" key="4">
    <source>
        <dbReference type="ARBA" id="ARBA00022741"/>
    </source>
</evidence>
<dbReference type="GO" id="GO:0005694">
    <property type="term" value="C:chromosome"/>
    <property type="evidence" value="ECO:0007669"/>
    <property type="project" value="TreeGrafter"/>
</dbReference>
<dbReference type="InterPro" id="IPR001841">
    <property type="entry name" value="Znf_RING"/>
</dbReference>
<dbReference type="SMART" id="SM00490">
    <property type="entry name" value="HELICc"/>
    <property type="match status" value="1"/>
</dbReference>
<dbReference type="Gene3D" id="1.10.150.80">
    <property type="entry name" value="HRDC domain"/>
    <property type="match status" value="1"/>
</dbReference>
<dbReference type="FunFam" id="3.40.50.300:FF:001389">
    <property type="entry name" value="ATP-dependent DNA helicase RecQ"/>
    <property type="match status" value="1"/>
</dbReference>
<dbReference type="Pfam" id="PF00271">
    <property type="entry name" value="Helicase_C"/>
    <property type="match status" value="1"/>
</dbReference>
<dbReference type="Pfam" id="PF00270">
    <property type="entry name" value="DEAD"/>
    <property type="match status" value="1"/>
</dbReference>
<dbReference type="GO" id="GO:0008270">
    <property type="term" value="F:zinc ion binding"/>
    <property type="evidence" value="ECO:0007669"/>
    <property type="project" value="UniProtKB-KW"/>
</dbReference>
<accession>A0A813M476</accession>
<dbReference type="PANTHER" id="PTHR13710">
    <property type="entry name" value="DNA HELICASE RECQ FAMILY MEMBER"/>
    <property type="match status" value="1"/>
</dbReference>
<dbReference type="CDD" id="cd00037">
    <property type="entry name" value="CLECT"/>
    <property type="match status" value="1"/>
</dbReference>
<dbReference type="GO" id="GO:0005737">
    <property type="term" value="C:cytoplasm"/>
    <property type="evidence" value="ECO:0007669"/>
    <property type="project" value="TreeGrafter"/>
</dbReference>
<dbReference type="SMART" id="SM00487">
    <property type="entry name" value="DEXDc"/>
    <property type="match status" value="1"/>
</dbReference>
<dbReference type="PROSITE" id="PS51192">
    <property type="entry name" value="HELICASE_ATP_BIND_1"/>
    <property type="match status" value="1"/>
</dbReference>
<evidence type="ECO:0000256" key="17">
    <source>
        <dbReference type="SAM" id="MobiDB-lite"/>
    </source>
</evidence>
<keyword evidence="6" id="KW-0378">Hydrolase</keyword>
<comment type="caution">
    <text evidence="22">The sequence shown here is derived from an EMBL/GenBank/DDBJ whole genome shotgun (WGS) entry which is preliminary data.</text>
</comment>
<dbReference type="FunFam" id="3.40.50.300:FF:000340">
    <property type="entry name" value="Bloom syndrome, RecQ helicase"/>
    <property type="match status" value="1"/>
</dbReference>
<keyword evidence="9" id="KW-0067">ATP-binding</keyword>
<evidence type="ECO:0000256" key="14">
    <source>
        <dbReference type="ARBA" id="ARBA00034808"/>
    </source>
</evidence>
<evidence type="ECO:0000256" key="3">
    <source>
        <dbReference type="ARBA" id="ARBA00022723"/>
    </source>
</evidence>
<evidence type="ECO:0000259" key="19">
    <source>
        <dbReference type="PROSITE" id="PS50967"/>
    </source>
</evidence>
<evidence type="ECO:0000256" key="5">
    <source>
        <dbReference type="ARBA" id="ARBA00022771"/>
    </source>
</evidence>
<keyword evidence="5 16" id="KW-0863">Zinc-finger</keyword>
<evidence type="ECO:0000259" key="21">
    <source>
        <dbReference type="PROSITE" id="PS51194"/>
    </source>
</evidence>
<reference evidence="22" key="1">
    <citation type="submission" date="2021-02" db="EMBL/GenBank/DDBJ databases">
        <authorList>
            <person name="Nowell W R."/>
        </authorList>
    </citation>
    <scope>NUCLEOTIDE SEQUENCE</scope>
    <source>
        <strain evidence="22">Ploen Becks lab</strain>
    </source>
</reference>
<evidence type="ECO:0000256" key="11">
    <source>
        <dbReference type="ARBA" id="ARBA00023235"/>
    </source>
</evidence>
<dbReference type="GO" id="GO:0016787">
    <property type="term" value="F:hydrolase activity"/>
    <property type="evidence" value="ECO:0007669"/>
    <property type="project" value="UniProtKB-KW"/>
</dbReference>
<keyword evidence="7" id="KW-0347">Helicase</keyword>
<dbReference type="InterPro" id="IPR018982">
    <property type="entry name" value="RQC_domain"/>
</dbReference>
<evidence type="ECO:0000256" key="2">
    <source>
        <dbReference type="ARBA" id="ARBA00005446"/>
    </source>
</evidence>
<evidence type="ECO:0000256" key="7">
    <source>
        <dbReference type="ARBA" id="ARBA00022806"/>
    </source>
</evidence>
<keyword evidence="23" id="KW-1185">Reference proteome</keyword>
<feature type="domain" description="HRDC" evidence="19">
    <location>
        <begin position="1066"/>
        <end position="1148"/>
    </location>
</feature>
<dbReference type="InterPro" id="IPR002121">
    <property type="entry name" value="HRDC_dom"/>
</dbReference>
<dbReference type="OrthoDB" id="10261556at2759"/>
<dbReference type="GO" id="GO:0000724">
    <property type="term" value="P:double-strand break repair via homologous recombination"/>
    <property type="evidence" value="ECO:0007669"/>
    <property type="project" value="TreeGrafter"/>
</dbReference>